<feature type="domain" description="VOC" evidence="1">
    <location>
        <begin position="11"/>
        <end position="121"/>
    </location>
</feature>
<evidence type="ECO:0000313" key="2">
    <source>
        <dbReference type="EMBL" id="CCO47932.1"/>
    </source>
</evidence>
<dbReference type="SUPFAM" id="SSF54593">
    <property type="entry name" value="Glyoxalase/Bleomycin resistance protein/Dihydroxybiphenyl dioxygenase"/>
    <property type="match status" value="1"/>
</dbReference>
<dbReference type="GO" id="GO:0051213">
    <property type="term" value="F:dioxygenase activity"/>
    <property type="evidence" value="ECO:0007669"/>
    <property type="project" value="UniProtKB-KW"/>
</dbReference>
<dbReference type="Gene3D" id="3.10.180.10">
    <property type="entry name" value="2,3-Dihydroxybiphenyl 1,2-Dioxygenase, domain 1"/>
    <property type="match status" value="1"/>
</dbReference>
<organism evidence="2 3">
    <name type="scientific">Vibrio nigripulchritudo SOn1</name>
    <dbReference type="NCBI Taxonomy" id="1238450"/>
    <lineage>
        <taxon>Bacteria</taxon>
        <taxon>Pseudomonadati</taxon>
        <taxon>Pseudomonadota</taxon>
        <taxon>Gammaproteobacteria</taxon>
        <taxon>Vibrionales</taxon>
        <taxon>Vibrionaceae</taxon>
        <taxon>Vibrio</taxon>
    </lineage>
</organism>
<name>A0AAV2VT69_9VIBR</name>
<dbReference type="CDD" id="cd07247">
    <property type="entry name" value="SgaA_N_like"/>
    <property type="match status" value="1"/>
</dbReference>
<dbReference type="Proteomes" id="UP000018211">
    <property type="component" value="Unassembled WGS sequence"/>
</dbReference>
<sequence length="121" mass="13528">MSSPIDFEHHSINYIEFAATDLEATKTFFEETLDWVFTDYGEEYTAFSAKGLMGGFFKSESVSSSVDGAPLLVLFSKDLENSFDLVQSKGVEITKPIFSFPGGRRFQFKEPSGNELAVWGE</sequence>
<evidence type="ECO:0000259" key="1">
    <source>
        <dbReference type="PROSITE" id="PS51819"/>
    </source>
</evidence>
<dbReference type="PANTHER" id="PTHR33993">
    <property type="entry name" value="GLYOXALASE-RELATED"/>
    <property type="match status" value="1"/>
</dbReference>
<keyword evidence="2" id="KW-0560">Oxidoreductase</keyword>
<proteinExistence type="predicted"/>
<dbReference type="Pfam" id="PF00903">
    <property type="entry name" value="Glyoxalase"/>
    <property type="match status" value="1"/>
</dbReference>
<dbReference type="InterPro" id="IPR052164">
    <property type="entry name" value="Anthracycline_SecMetBiosynth"/>
</dbReference>
<keyword evidence="2" id="KW-0223">Dioxygenase</keyword>
<dbReference type="AlphaFoldDB" id="A0AAV2VT69"/>
<dbReference type="InterPro" id="IPR037523">
    <property type="entry name" value="VOC_core"/>
</dbReference>
<evidence type="ECO:0000313" key="3">
    <source>
        <dbReference type="Proteomes" id="UP000018211"/>
    </source>
</evidence>
<dbReference type="EMBL" id="CAOF01000133">
    <property type="protein sequence ID" value="CCO47932.1"/>
    <property type="molecule type" value="Genomic_DNA"/>
</dbReference>
<comment type="caution">
    <text evidence="2">The sequence shown here is derived from an EMBL/GenBank/DDBJ whole genome shotgun (WGS) entry which is preliminary data.</text>
</comment>
<gene>
    <name evidence="2" type="ORF">VIBNISOn1_410085</name>
</gene>
<reference evidence="2 3" key="1">
    <citation type="journal article" date="2013" name="ISME J.">
        <title>Comparative genomics of pathogenic lineages of Vibrio nigripulchritudo identifies virulence-associated traits.</title>
        <authorList>
            <person name="Goudenege D."/>
            <person name="Labreuche Y."/>
            <person name="Krin E."/>
            <person name="Ansquer D."/>
            <person name="Mangenot S."/>
            <person name="Calteau A."/>
            <person name="Medigue C."/>
            <person name="Mazel D."/>
            <person name="Polz M.F."/>
            <person name="Le Roux F."/>
        </authorList>
    </citation>
    <scope>NUCLEOTIDE SEQUENCE [LARGE SCALE GENOMIC DNA]</scope>
    <source>
        <strain evidence="2 3">SOn1</strain>
    </source>
</reference>
<dbReference type="PROSITE" id="PS51819">
    <property type="entry name" value="VOC"/>
    <property type="match status" value="1"/>
</dbReference>
<accession>A0AAV2VT69</accession>
<dbReference type="InterPro" id="IPR004360">
    <property type="entry name" value="Glyas_Fos-R_dOase_dom"/>
</dbReference>
<dbReference type="InterPro" id="IPR029068">
    <property type="entry name" value="Glyas_Bleomycin-R_OHBP_Dase"/>
</dbReference>
<dbReference type="RefSeq" id="WP_022561517.1">
    <property type="nucleotide sequence ID" value="NZ_LK391965.1"/>
</dbReference>
<protein>
    <submittedName>
        <fullName evidence="2">Glyoxalase/Bleomycin resistance protein/Dihydroxybiphenyl dioxygenase</fullName>
    </submittedName>
</protein>
<dbReference type="PANTHER" id="PTHR33993:SF1">
    <property type="entry name" value="GLYOXALASE FAMILY PROTEIN"/>
    <property type="match status" value="1"/>
</dbReference>